<organism evidence="2 3">
    <name type="scientific">Actinotalea ferrariae CF5-4</name>
    <dbReference type="NCBI Taxonomy" id="948458"/>
    <lineage>
        <taxon>Bacteria</taxon>
        <taxon>Bacillati</taxon>
        <taxon>Actinomycetota</taxon>
        <taxon>Actinomycetes</taxon>
        <taxon>Micrococcales</taxon>
        <taxon>Cellulomonadaceae</taxon>
        <taxon>Actinotalea</taxon>
    </lineage>
</organism>
<sequence length="170" mass="18006">MLPLMVVMVGNGHTYHWRRLAVLSVRPAGWRYAPRVLVVAVAAMFGAGWALTKVLGLLGAHLDVLLVTAGVLVAGVAAFGLARAATVFGRGVKPLPQVHGPTTARWVADLAVAAPGLDAIETVFEPHLRSVVPTGEVVTLLAATERLAHVYAAAGFERTTKSRRRLYVTA</sequence>
<keyword evidence="3" id="KW-1185">Reference proteome</keyword>
<accession>A0A021VY13</accession>
<dbReference type="AlphaFoldDB" id="A0A021VY13"/>
<dbReference type="RefSeq" id="WP_034222182.1">
    <property type="nucleotide sequence ID" value="NZ_AXCW01000014.1"/>
</dbReference>
<name>A0A021VY13_9CELL</name>
<comment type="caution">
    <text evidence="2">The sequence shown here is derived from an EMBL/GenBank/DDBJ whole genome shotgun (WGS) entry which is preliminary data.</text>
</comment>
<dbReference type="Proteomes" id="UP000019753">
    <property type="component" value="Unassembled WGS sequence"/>
</dbReference>
<keyword evidence="1" id="KW-0472">Membrane</keyword>
<feature type="transmembrane region" description="Helical" evidence="1">
    <location>
        <begin position="64"/>
        <end position="85"/>
    </location>
</feature>
<gene>
    <name evidence="2" type="ORF">N866_03335</name>
</gene>
<keyword evidence="1" id="KW-0812">Transmembrane</keyword>
<reference evidence="2 3" key="1">
    <citation type="submission" date="2014-01" db="EMBL/GenBank/DDBJ databases">
        <title>Actinotalea ferrariae CF5-4.</title>
        <authorList>
            <person name="Chen F."/>
            <person name="Li Y."/>
            <person name="Wang G."/>
        </authorList>
    </citation>
    <scope>NUCLEOTIDE SEQUENCE [LARGE SCALE GENOMIC DNA]</scope>
    <source>
        <strain evidence="2 3">CF5-4</strain>
    </source>
</reference>
<dbReference type="EMBL" id="AXCW01000014">
    <property type="protein sequence ID" value="EYR64885.1"/>
    <property type="molecule type" value="Genomic_DNA"/>
</dbReference>
<protein>
    <submittedName>
        <fullName evidence="2">Uncharacterized protein</fullName>
    </submittedName>
</protein>
<keyword evidence="1" id="KW-1133">Transmembrane helix</keyword>
<proteinExistence type="predicted"/>
<evidence type="ECO:0000256" key="1">
    <source>
        <dbReference type="SAM" id="Phobius"/>
    </source>
</evidence>
<feature type="transmembrane region" description="Helical" evidence="1">
    <location>
        <begin position="36"/>
        <end position="58"/>
    </location>
</feature>
<evidence type="ECO:0000313" key="3">
    <source>
        <dbReference type="Proteomes" id="UP000019753"/>
    </source>
</evidence>
<evidence type="ECO:0000313" key="2">
    <source>
        <dbReference type="EMBL" id="EYR64885.1"/>
    </source>
</evidence>